<evidence type="ECO:0000259" key="6">
    <source>
        <dbReference type="Pfam" id="PF01509"/>
    </source>
</evidence>
<evidence type="ECO:0000313" key="8">
    <source>
        <dbReference type="EMBL" id="PJE50495.1"/>
    </source>
</evidence>
<evidence type="ECO:0000256" key="4">
    <source>
        <dbReference type="ARBA" id="ARBA00023235"/>
    </source>
</evidence>
<dbReference type="AlphaFoldDB" id="A0A2J0Q6L4"/>
<dbReference type="NCBIfam" id="TIGR00431">
    <property type="entry name" value="TruB"/>
    <property type="match status" value="1"/>
</dbReference>
<dbReference type="InterPro" id="IPR002501">
    <property type="entry name" value="PsdUridine_synth_N"/>
</dbReference>
<feature type="active site" description="Nucleophile" evidence="5">
    <location>
        <position position="38"/>
    </location>
</feature>
<dbReference type="GO" id="GO:0003723">
    <property type="term" value="F:RNA binding"/>
    <property type="evidence" value="ECO:0007669"/>
    <property type="project" value="InterPro"/>
</dbReference>
<dbReference type="InterPro" id="IPR032819">
    <property type="entry name" value="TruB_C"/>
</dbReference>
<comment type="function">
    <text evidence="5">Responsible for synthesis of pseudouridine from uracil-55 in the psi GC loop of transfer RNAs.</text>
</comment>
<dbReference type="Pfam" id="PF16198">
    <property type="entry name" value="TruB_C_2"/>
    <property type="match status" value="1"/>
</dbReference>
<keyword evidence="3 5" id="KW-0819">tRNA processing</keyword>
<evidence type="ECO:0000256" key="2">
    <source>
        <dbReference type="ARBA" id="ARBA00005642"/>
    </source>
</evidence>
<dbReference type="InterPro" id="IPR014780">
    <property type="entry name" value="tRNA_psdUridine_synth_TruB"/>
</dbReference>
<dbReference type="HAMAP" id="MF_01080">
    <property type="entry name" value="TruB_bact"/>
    <property type="match status" value="1"/>
</dbReference>
<dbReference type="EC" id="5.4.99.25" evidence="5"/>
<gene>
    <name evidence="5 8" type="primary">truB</name>
    <name evidence="8" type="ORF">COV29_03750</name>
</gene>
<dbReference type="CDD" id="cd02573">
    <property type="entry name" value="PseudoU_synth_EcTruB"/>
    <property type="match status" value="1"/>
</dbReference>
<evidence type="ECO:0000256" key="3">
    <source>
        <dbReference type="ARBA" id="ARBA00022694"/>
    </source>
</evidence>
<feature type="domain" description="tRNA pseudouridylate synthase B C-terminal" evidence="7">
    <location>
        <begin position="174"/>
        <end position="214"/>
    </location>
</feature>
<dbReference type="GO" id="GO:0031119">
    <property type="term" value="P:tRNA pseudouridine synthesis"/>
    <property type="evidence" value="ECO:0007669"/>
    <property type="project" value="UniProtKB-UniRule"/>
</dbReference>
<sequence>MNRIIAINKPKGPTSNDVIQVLKGKVGSNKIGHAGTLDPLASGVLVVGIGREATKVLGKITKGDKEYIAKIKLGETSTTDDAEGEKTTIYKNSVGPEKDEIKKIVKEFIGDIKQVPPIYSAVKVKGKEAYKYARKGEEIELQPRKAEIDSIEILNYQWPYLDLKVATGPGVYIRSLARDIGKKLGTGAYLAELERTRVGEYTKDKSISIEKASKLLEDLQKEYL</sequence>
<comment type="catalytic activity">
    <reaction evidence="1 5">
        <text>uridine(55) in tRNA = pseudouridine(55) in tRNA</text>
        <dbReference type="Rhea" id="RHEA:42532"/>
        <dbReference type="Rhea" id="RHEA-COMP:10101"/>
        <dbReference type="Rhea" id="RHEA-COMP:10102"/>
        <dbReference type="ChEBI" id="CHEBI:65314"/>
        <dbReference type="ChEBI" id="CHEBI:65315"/>
        <dbReference type="EC" id="5.4.99.25"/>
    </reaction>
</comment>
<evidence type="ECO:0000313" key="9">
    <source>
        <dbReference type="Proteomes" id="UP000228496"/>
    </source>
</evidence>
<dbReference type="SUPFAM" id="SSF55120">
    <property type="entry name" value="Pseudouridine synthase"/>
    <property type="match status" value="1"/>
</dbReference>
<reference evidence="8 9" key="1">
    <citation type="submission" date="2017-09" db="EMBL/GenBank/DDBJ databases">
        <title>Depth-based differentiation of microbial function through sediment-hosted aquifers and enrichment of novel symbionts in the deep terrestrial subsurface.</title>
        <authorList>
            <person name="Probst A.J."/>
            <person name="Ladd B."/>
            <person name="Jarett J.K."/>
            <person name="Geller-Mcgrath D.E."/>
            <person name="Sieber C.M."/>
            <person name="Emerson J.B."/>
            <person name="Anantharaman K."/>
            <person name="Thomas B.C."/>
            <person name="Malmstrom R."/>
            <person name="Stieglmeier M."/>
            <person name="Klingl A."/>
            <person name="Woyke T."/>
            <person name="Ryan C.M."/>
            <person name="Banfield J.F."/>
        </authorList>
    </citation>
    <scope>NUCLEOTIDE SEQUENCE [LARGE SCALE GENOMIC DNA]</scope>
    <source>
        <strain evidence="8">CG10_big_fil_rev_8_21_14_0_10_36_16</strain>
    </source>
</reference>
<feature type="domain" description="Pseudouridine synthase II N-terminal" evidence="6">
    <location>
        <begin position="25"/>
        <end position="173"/>
    </location>
</feature>
<dbReference type="Proteomes" id="UP000228496">
    <property type="component" value="Unassembled WGS sequence"/>
</dbReference>
<organism evidence="8 9">
    <name type="scientific">Candidatus Yanofskybacteria bacterium CG10_big_fil_rev_8_21_14_0_10_36_16</name>
    <dbReference type="NCBI Taxonomy" id="1975096"/>
    <lineage>
        <taxon>Bacteria</taxon>
        <taxon>Candidatus Yanofskyibacteriota</taxon>
    </lineage>
</organism>
<comment type="similarity">
    <text evidence="2 5">Belongs to the pseudouridine synthase TruB family. Type 1 subfamily.</text>
</comment>
<evidence type="ECO:0000256" key="1">
    <source>
        <dbReference type="ARBA" id="ARBA00000385"/>
    </source>
</evidence>
<comment type="caution">
    <text evidence="8">The sequence shown here is derived from an EMBL/GenBank/DDBJ whole genome shotgun (WGS) entry which is preliminary data.</text>
</comment>
<dbReference type="InterPro" id="IPR020103">
    <property type="entry name" value="PsdUridine_synth_cat_dom_sf"/>
</dbReference>
<dbReference type="PANTHER" id="PTHR13767:SF2">
    <property type="entry name" value="PSEUDOURIDYLATE SYNTHASE TRUB1"/>
    <property type="match status" value="1"/>
</dbReference>
<dbReference type="Pfam" id="PF01509">
    <property type="entry name" value="TruB_N"/>
    <property type="match status" value="1"/>
</dbReference>
<evidence type="ECO:0000259" key="7">
    <source>
        <dbReference type="Pfam" id="PF16198"/>
    </source>
</evidence>
<dbReference type="GO" id="GO:0160148">
    <property type="term" value="F:tRNA pseudouridine(55) synthase activity"/>
    <property type="evidence" value="ECO:0007669"/>
    <property type="project" value="UniProtKB-EC"/>
</dbReference>
<dbReference type="PANTHER" id="PTHR13767">
    <property type="entry name" value="TRNA-PSEUDOURIDINE SYNTHASE"/>
    <property type="match status" value="1"/>
</dbReference>
<name>A0A2J0Q6L4_9BACT</name>
<keyword evidence="4 5" id="KW-0413">Isomerase</keyword>
<dbReference type="EMBL" id="PCXQ01000006">
    <property type="protein sequence ID" value="PJE50495.1"/>
    <property type="molecule type" value="Genomic_DNA"/>
</dbReference>
<dbReference type="GO" id="GO:1990481">
    <property type="term" value="P:mRNA pseudouridine synthesis"/>
    <property type="evidence" value="ECO:0007669"/>
    <property type="project" value="TreeGrafter"/>
</dbReference>
<accession>A0A2J0Q6L4</accession>
<proteinExistence type="inferred from homology"/>
<dbReference type="Gene3D" id="3.30.2350.10">
    <property type="entry name" value="Pseudouridine synthase"/>
    <property type="match status" value="1"/>
</dbReference>
<protein>
    <recommendedName>
        <fullName evidence="5">tRNA pseudouridine synthase B</fullName>
        <ecNumber evidence="5">5.4.99.25</ecNumber>
    </recommendedName>
    <alternativeName>
        <fullName evidence="5">tRNA pseudouridine(55) synthase</fullName>
        <shortName evidence="5">Psi55 synthase</shortName>
    </alternativeName>
    <alternativeName>
        <fullName evidence="5">tRNA pseudouridylate synthase</fullName>
    </alternativeName>
    <alternativeName>
        <fullName evidence="5">tRNA-uridine isomerase</fullName>
    </alternativeName>
</protein>
<evidence type="ECO:0000256" key="5">
    <source>
        <dbReference type="HAMAP-Rule" id="MF_01080"/>
    </source>
</evidence>